<comment type="catalytic activity">
    <reaction evidence="5">
        <text>N(tele)-phospho-L-histidyl/O-phospho-L-threonyl-[pyruvate, phosphate dikinase] + phosphate + H(+) = N(tele)-phospho-L-histidyl/L-threonyl-[pyruvate, phosphate dikinase] + diphosphate</text>
        <dbReference type="Rhea" id="RHEA:43696"/>
        <dbReference type="Rhea" id="RHEA-COMP:10650"/>
        <dbReference type="Rhea" id="RHEA-COMP:10651"/>
        <dbReference type="ChEBI" id="CHEBI:15378"/>
        <dbReference type="ChEBI" id="CHEBI:30013"/>
        <dbReference type="ChEBI" id="CHEBI:33019"/>
        <dbReference type="ChEBI" id="CHEBI:43474"/>
        <dbReference type="ChEBI" id="CHEBI:61977"/>
        <dbReference type="ChEBI" id="CHEBI:83586"/>
        <dbReference type="EC" id="2.7.4.27"/>
    </reaction>
</comment>
<evidence type="ECO:0000313" key="6">
    <source>
        <dbReference type="EMBL" id="KON95430.1"/>
    </source>
</evidence>
<dbReference type="GO" id="GO:0005524">
    <property type="term" value="F:ATP binding"/>
    <property type="evidence" value="ECO:0007669"/>
    <property type="project" value="InterPro"/>
</dbReference>
<dbReference type="PANTHER" id="PTHR31756:SF3">
    <property type="entry name" value="PYRUVATE, PHOSPHATE DIKINASE REGULATORY PROTEIN 1, CHLOROPLASTIC"/>
    <property type="match status" value="1"/>
</dbReference>
<keyword evidence="4 5" id="KW-0418">Kinase</keyword>
<gene>
    <name evidence="6" type="ORF">AF333_07955</name>
    <name evidence="7" type="ORF">SAMN04487909_106201</name>
</gene>
<dbReference type="HAMAP" id="MF_00921">
    <property type="entry name" value="PDRP"/>
    <property type="match status" value="1"/>
</dbReference>
<keyword evidence="2 5" id="KW-0808">Transferase</keyword>
<evidence type="ECO:0000313" key="8">
    <source>
        <dbReference type="Proteomes" id="UP000037269"/>
    </source>
</evidence>
<dbReference type="Pfam" id="PF03618">
    <property type="entry name" value="Kinase-PPPase"/>
    <property type="match status" value="1"/>
</dbReference>
<comment type="function">
    <text evidence="5">Bifunctional serine/threonine kinase and phosphorylase involved in the regulation of the pyruvate, phosphate dikinase (PPDK) by catalyzing its phosphorylation/dephosphorylation.</text>
</comment>
<protein>
    <recommendedName>
        <fullName evidence="5">Putative pyruvate, phosphate dikinase regulatory protein</fullName>
        <shortName evidence="5">PPDK regulatory protein</shortName>
        <ecNumber evidence="5">2.7.11.32</ecNumber>
        <ecNumber evidence="5">2.7.4.27</ecNumber>
    </recommendedName>
</protein>
<evidence type="ECO:0000256" key="3">
    <source>
        <dbReference type="ARBA" id="ARBA00022741"/>
    </source>
</evidence>
<dbReference type="GO" id="GO:0004674">
    <property type="term" value="F:protein serine/threonine kinase activity"/>
    <property type="evidence" value="ECO:0007669"/>
    <property type="project" value="UniProtKB-UniRule"/>
</dbReference>
<dbReference type="PANTHER" id="PTHR31756">
    <property type="entry name" value="PYRUVATE, PHOSPHATE DIKINASE REGULATORY PROTEIN 1, CHLOROPLASTIC"/>
    <property type="match status" value="1"/>
</dbReference>
<dbReference type="GO" id="GO:0016776">
    <property type="term" value="F:phosphotransferase activity, phosphate group as acceptor"/>
    <property type="evidence" value="ECO:0007669"/>
    <property type="project" value="UniProtKB-UniRule"/>
</dbReference>
<dbReference type="RefSeq" id="WP_043065618.1">
    <property type="nucleotide sequence ID" value="NZ_BJOA01000022.1"/>
</dbReference>
<dbReference type="GeneID" id="42305129"/>
<feature type="binding site" evidence="5">
    <location>
        <begin position="154"/>
        <end position="161"/>
    </location>
    <ligand>
        <name>ADP</name>
        <dbReference type="ChEBI" id="CHEBI:456216"/>
    </ligand>
</feature>
<accession>A0A0D1XLV1</accession>
<dbReference type="NCBIfam" id="NF003742">
    <property type="entry name" value="PRK05339.1"/>
    <property type="match status" value="1"/>
</dbReference>
<comment type="catalytic activity">
    <reaction evidence="5">
        <text>N(tele)-phospho-L-histidyl/L-threonyl-[pyruvate, phosphate dikinase] + ADP = N(tele)-phospho-L-histidyl/O-phospho-L-threonyl-[pyruvate, phosphate dikinase] + AMP + H(+)</text>
        <dbReference type="Rhea" id="RHEA:43692"/>
        <dbReference type="Rhea" id="RHEA-COMP:10650"/>
        <dbReference type="Rhea" id="RHEA-COMP:10651"/>
        <dbReference type="ChEBI" id="CHEBI:15378"/>
        <dbReference type="ChEBI" id="CHEBI:30013"/>
        <dbReference type="ChEBI" id="CHEBI:61977"/>
        <dbReference type="ChEBI" id="CHEBI:83586"/>
        <dbReference type="ChEBI" id="CHEBI:456215"/>
        <dbReference type="ChEBI" id="CHEBI:456216"/>
        <dbReference type="EC" id="2.7.11.32"/>
    </reaction>
</comment>
<dbReference type="InterPro" id="IPR026565">
    <property type="entry name" value="PPDK_reg"/>
</dbReference>
<organism evidence="6 8">
    <name type="scientific">Aneurinibacillus migulanus</name>
    <name type="common">Bacillus migulanus</name>
    <dbReference type="NCBI Taxonomy" id="47500"/>
    <lineage>
        <taxon>Bacteria</taxon>
        <taxon>Bacillati</taxon>
        <taxon>Bacillota</taxon>
        <taxon>Bacilli</taxon>
        <taxon>Bacillales</taxon>
        <taxon>Paenibacillaceae</taxon>
        <taxon>Aneurinibacillus group</taxon>
        <taxon>Aneurinibacillus</taxon>
    </lineage>
</organism>
<keyword evidence="1 5" id="KW-0723">Serine/threonine-protein kinase</keyword>
<keyword evidence="3 5" id="KW-0547">Nucleotide-binding</keyword>
<evidence type="ECO:0000256" key="1">
    <source>
        <dbReference type="ARBA" id="ARBA00022527"/>
    </source>
</evidence>
<proteinExistence type="inferred from homology"/>
<evidence type="ECO:0000313" key="9">
    <source>
        <dbReference type="Proteomes" id="UP000182836"/>
    </source>
</evidence>
<dbReference type="Proteomes" id="UP000182836">
    <property type="component" value="Unassembled WGS sequence"/>
</dbReference>
<dbReference type="EMBL" id="FNED01000006">
    <property type="protein sequence ID" value="SDI69565.1"/>
    <property type="molecule type" value="Genomic_DNA"/>
</dbReference>
<dbReference type="EC" id="2.7.11.32" evidence="5"/>
<evidence type="ECO:0000256" key="4">
    <source>
        <dbReference type="ARBA" id="ARBA00022777"/>
    </source>
</evidence>
<sequence>MFPTFLQEATVYVVSDSVGETAEFVVKAAASQFAGHSLQVRKFPYIEDEGTLNEIVRAAAESNAIIAYTLVIPALKSHIRQAAAKQNVTAIDIMSPIVDALQGYLNQEPSNKPGLVRKLDEDYFRKVEAIEFAVKYDDGRDPRGILRADVILIGVSRTSKTPLSMYLANKRFKVANVPLVPEVEPPEELFLVPKEKCIGLTINADQLNMIRAERLKSLGLTAEANYASMERIKHELEYSRKIIEKVGCPVLDVSNKAVEETANIIMQMIKRNRKK</sequence>
<dbReference type="GO" id="GO:0043531">
    <property type="term" value="F:ADP binding"/>
    <property type="evidence" value="ECO:0007669"/>
    <property type="project" value="UniProtKB-UniRule"/>
</dbReference>
<dbReference type="Proteomes" id="UP000037269">
    <property type="component" value="Unassembled WGS sequence"/>
</dbReference>
<reference evidence="7 9" key="2">
    <citation type="submission" date="2016-10" db="EMBL/GenBank/DDBJ databases">
        <authorList>
            <person name="de Groot N.N."/>
        </authorList>
    </citation>
    <scope>NUCLEOTIDE SEQUENCE [LARGE SCALE GENOMIC DNA]</scope>
    <source>
        <strain evidence="7 9">DSM 2895</strain>
    </source>
</reference>
<evidence type="ECO:0000256" key="5">
    <source>
        <dbReference type="HAMAP-Rule" id="MF_00921"/>
    </source>
</evidence>
<dbReference type="InterPro" id="IPR005177">
    <property type="entry name" value="Kinase-pyrophosphorylase"/>
</dbReference>
<name>A0A0D1XLV1_ANEMI</name>
<dbReference type="STRING" id="47500.AF333_07955"/>
<evidence type="ECO:0000256" key="2">
    <source>
        <dbReference type="ARBA" id="ARBA00022679"/>
    </source>
</evidence>
<keyword evidence="8" id="KW-1185">Reference proteome</keyword>
<reference evidence="6 8" key="1">
    <citation type="submission" date="2015-07" db="EMBL/GenBank/DDBJ databases">
        <title>Fjat-14205 dsm 2895.</title>
        <authorList>
            <person name="Liu B."/>
            <person name="Wang J."/>
            <person name="Zhu Y."/>
            <person name="Liu G."/>
            <person name="Chen Q."/>
            <person name="Chen Z."/>
            <person name="Lan J."/>
            <person name="Che J."/>
            <person name="Ge C."/>
            <person name="Shi H."/>
            <person name="Pan Z."/>
            <person name="Liu X."/>
        </authorList>
    </citation>
    <scope>NUCLEOTIDE SEQUENCE [LARGE SCALE GENOMIC DNA]</scope>
    <source>
        <strain evidence="6 8">DSM 2895</strain>
    </source>
</reference>
<dbReference type="AlphaFoldDB" id="A0A0D1XLV1"/>
<dbReference type="PATRIC" id="fig|47500.12.peg.5250"/>
<dbReference type="EMBL" id="LGUG01000004">
    <property type="protein sequence ID" value="KON95430.1"/>
    <property type="molecule type" value="Genomic_DNA"/>
</dbReference>
<dbReference type="EC" id="2.7.4.27" evidence="5"/>
<dbReference type="OrthoDB" id="9782201at2"/>
<evidence type="ECO:0000313" key="7">
    <source>
        <dbReference type="EMBL" id="SDI69565.1"/>
    </source>
</evidence>
<comment type="similarity">
    <text evidence="5">Belongs to the pyruvate, phosphate/water dikinase regulatory protein family. PDRP subfamily.</text>
</comment>